<dbReference type="EMBL" id="JH000614">
    <property type="protein sequence ID" value="EGW05869.1"/>
    <property type="molecule type" value="Genomic_DNA"/>
</dbReference>
<accession>G3HQI7</accession>
<name>G3HQI7_CRIGR</name>
<evidence type="ECO:0000313" key="2">
    <source>
        <dbReference type="Proteomes" id="UP000001075"/>
    </source>
</evidence>
<dbReference type="InParanoid" id="G3HQI7"/>
<sequence>MEASLWTQTSDHKVSYSILGHQIPGKTGNIIRGTGQSSAHLGIRAVVPISSKIEITMLKSQL</sequence>
<protein>
    <submittedName>
        <fullName evidence="1">Uncharacterized protein</fullName>
    </submittedName>
</protein>
<dbReference type="AlphaFoldDB" id="G3HQI7"/>
<evidence type="ECO:0000313" key="1">
    <source>
        <dbReference type="EMBL" id="EGW05869.1"/>
    </source>
</evidence>
<proteinExistence type="predicted"/>
<organism evidence="1 2">
    <name type="scientific">Cricetulus griseus</name>
    <name type="common">Chinese hamster</name>
    <name type="synonym">Cricetulus barabensis griseus</name>
    <dbReference type="NCBI Taxonomy" id="10029"/>
    <lineage>
        <taxon>Eukaryota</taxon>
        <taxon>Metazoa</taxon>
        <taxon>Chordata</taxon>
        <taxon>Craniata</taxon>
        <taxon>Vertebrata</taxon>
        <taxon>Euteleostomi</taxon>
        <taxon>Mammalia</taxon>
        <taxon>Eutheria</taxon>
        <taxon>Euarchontoglires</taxon>
        <taxon>Glires</taxon>
        <taxon>Rodentia</taxon>
        <taxon>Myomorpha</taxon>
        <taxon>Muroidea</taxon>
        <taxon>Cricetidae</taxon>
        <taxon>Cricetinae</taxon>
        <taxon>Cricetulus</taxon>
    </lineage>
</organism>
<gene>
    <name evidence="1" type="ORF">I79_013089</name>
</gene>
<reference evidence="2" key="1">
    <citation type="journal article" date="2011" name="Nat. Biotechnol.">
        <title>The genomic sequence of the Chinese hamster ovary (CHO)-K1 cell line.</title>
        <authorList>
            <person name="Xu X."/>
            <person name="Nagarajan H."/>
            <person name="Lewis N.E."/>
            <person name="Pan S."/>
            <person name="Cai Z."/>
            <person name="Liu X."/>
            <person name="Chen W."/>
            <person name="Xie M."/>
            <person name="Wang W."/>
            <person name="Hammond S."/>
            <person name="Andersen M.R."/>
            <person name="Neff N."/>
            <person name="Passarelli B."/>
            <person name="Koh W."/>
            <person name="Fan H.C."/>
            <person name="Wang J."/>
            <person name="Gui Y."/>
            <person name="Lee K.H."/>
            <person name="Betenbaugh M.J."/>
            <person name="Quake S.R."/>
            <person name="Famili I."/>
            <person name="Palsson B.O."/>
            <person name="Wang J."/>
        </authorList>
    </citation>
    <scope>NUCLEOTIDE SEQUENCE [LARGE SCALE GENOMIC DNA]</scope>
    <source>
        <strain evidence="2">CHO K1 cell line</strain>
    </source>
</reference>
<dbReference type="Proteomes" id="UP000001075">
    <property type="component" value="Unassembled WGS sequence"/>
</dbReference>